<dbReference type="RefSeq" id="WP_163671387.1">
    <property type="nucleotide sequence ID" value="NZ_QXHD01000003.1"/>
</dbReference>
<protein>
    <submittedName>
        <fullName evidence="2">AzlD domain-containing protein</fullName>
    </submittedName>
</protein>
<dbReference type="EMBL" id="QXHD01000003">
    <property type="protein sequence ID" value="NEZ54644.1"/>
    <property type="molecule type" value="Genomic_DNA"/>
</dbReference>
<evidence type="ECO:0000313" key="2">
    <source>
        <dbReference type="EMBL" id="NEZ54644.1"/>
    </source>
</evidence>
<dbReference type="InterPro" id="IPR008407">
    <property type="entry name" value="Brnchd-chn_aa_trnsp_AzlD"/>
</dbReference>
<evidence type="ECO:0000313" key="3">
    <source>
        <dbReference type="Proteomes" id="UP000481033"/>
    </source>
</evidence>
<feature type="transmembrane region" description="Helical" evidence="1">
    <location>
        <begin position="87"/>
        <end position="105"/>
    </location>
</feature>
<comment type="caution">
    <text evidence="2">The sequence shown here is derived from an EMBL/GenBank/DDBJ whole genome shotgun (WGS) entry which is preliminary data.</text>
</comment>
<keyword evidence="3" id="KW-1185">Reference proteome</keyword>
<keyword evidence="1" id="KW-1133">Transmembrane helix</keyword>
<keyword evidence="1" id="KW-0812">Transmembrane</keyword>
<keyword evidence="1" id="KW-0472">Membrane</keyword>
<organism evidence="2 3">
    <name type="scientific">Adonisia turfae CCMR0081</name>
    <dbReference type="NCBI Taxonomy" id="2292702"/>
    <lineage>
        <taxon>Bacteria</taxon>
        <taxon>Bacillati</taxon>
        <taxon>Cyanobacteriota</taxon>
        <taxon>Adonisia</taxon>
        <taxon>Adonisia turfae</taxon>
    </lineage>
</organism>
<feature type="transmembrane region" description="Helical" evidence="1">
    <location>
        <begin position="35"/>
        <end position="56"/>
    </location>
</feature>
<feature type="transmembrane region" description="Helical" evidence="1">
    <location>
        <begin position="6"/>
        <end position="23"/>
    </location>
</feature>
<dbReference type="AlphaFoldDB" id="A0A6M0REG0"/>
<sequence length="106" mass="11378">MTNEVLLLGGMTLVTFLIRYPLLAMSGHITLPPRLLQALTYVPPAVLTAIIVPSVLIEGGNLWLGVGNPRLMGALAALGVGLWKKNLLLTILVGMGVFLLWQTLFS</sequence>
<evidence type="ECO:0000256" key="1">
    <source>
        <dbReference type="SAM" id="Phobius"/>
    </source>
</evidence>
<proteinExistence type="predicted"/>
<accession>A0A6M0REG0</accession>
<dbReference type="Pfam" id="PF05437">
    <property type="entry name" value="AzlD"/>
    <property type="match status" value="1"/>
</dbReference>
<reference evidence="2 3" key="1">
    <citation type="journal article" date="2020" name="Microb. Ecol.">
        <title>Ecogenomics of the Marine Benthic Filamentous Cyanobacterium Adonisia.</title>
        <authorList>
            <person name="Walter J.M."/>
            <person name="Coutinho F.H."/>
            <person name="Leomil L."/>
            <person name="Hargreaves P.I."/>
            <person name="Campeao M.E."/>
            <person name="Vieira V.V."/>
            <person name="Silva B.S."/>
            <person name="Fistarol G.O."/>
            <person name="Salomon P.S."/>
            <person name="Sawabe T."/>
            <person name="Mino S."/>
            <person name="Hosokawa M."/>
            <person name="Miyashita H."/>
            <person name="Maruyama F."/>
            <person name="van Verk M.C."/>
            <person name="Dutilh B.E."/>
            <person name="Thompson C.C."/>
            <person name="Thompson F.L."/>
        </authorList>
    </citation>
    <scope>NUCLEOTIDE SEQUENCE [LARGE SCALE GENOMIC DNA]</scope>
    <source>
        <strain evidence="2 3">CCMR0081</strain>
    </source>
</reference>
<name>A0A6M0REG0_9CYAN</name>
<dbReference type="Proteomes" id="UP000481033">
    <property type="component" value="Unassembled WGS sequence"/>
</dbReference>
<gene>
    <name evidence="2" type="ORF">DXZ20_02835</name>
</gene>